<dbReference type="InterPro" id="IPR003694">
    <property type="entry name" value="NAD_synthase"/>
</dbReference>
<dbReference type="SUPFAM" id="SSF56317">
    <property type="entry name" value="Carbon-nitrogen hydrolase"/>
    <property type="match status" value="1"/>
</dbReference>
<feature type="active site" description="Proton acceptor" evidence="9">
    <location>
        <position position="41"/>
    </location>
</feature>
<dbReference type="Gene3D" id="3.60.110.10">
    <property type="entry name" value="Carbon-nitrogen hydrolase"/>
    <property type="match status" value="1"/>
</dbReference>
<keyword evidence="13" id="KW-1185">Reference proteome</keyword>
<protein>
    <recommendedName>
        <fullName evidence="7 8">Glutamine-dependent NAD(+) synthetase</fullName>
        <ecNumber evidence="7 8">6.3.5.1</ecNumber>
    </recommendedName>
    <alternativeName>
        <fullName evidence="7 8">NAD(+) synthase [glutamine-hydrolyzing]</fullName>
    </alternativeName>
</protein>
<feature type="active site" description="Proton acceptor; for glutaminase activity" evidence="7">
    <location>
        <position position="41"/>
    </location>
</feature>
<dbReference type="FunFam" id="3.40.50.620:FF:000106">
    <property type="entry name" value="Glutamine-dependent NAD(+) synthetase"/>
    <property type="match status" value="1"/>
</dbReference>
<dbReference type="EMBL" id="VOEI01000006">
    <property type="protein sequence ID" value="TWR24515.1"/>
    <property type="molecule type" value="Genomic_DNA"/>
</dbReference>
<dbReference type="CDD" id="cd00553">
    <property type="entry name" value="NAD_synthase"/>
    <property type="match status" value="1"/>
</dbReference>
<keyword evidence="3 7" id="KW-0436">Ligase</keyword>
<gene>
    <name evidence="7" type="primary">nadE</name>
    <name evidence="12" type="ORF">FPZ42_15555</name>
</gene>
<dbReference type="AlphaFoldDB" id="A0A563TYR8"/>
<dbReference type="UniPathway" id="UPA00253">
    <property type="reaction ID" value="UER00334"/>
</dbReference>
<dbReference type="GO" id="GO:0009435">
    <property type="term" value="P:NAD+ biosynthetic process"/>
    <property type="evidence" value="ECO:0007669"/>
    <property type="project" value="UniProtKB-UniRule"/>
</dbReference>
<dbReference type="PANTHER" id="PTHR23090">
    <property type="entry name" value="NH 3 /GLUTAMINE-DEPENDENT NAD + SYNTHETASE"/>
    <property type="match status" value="1"/>
</dbReference>
<feature type="binding site" evidence="7">
    <location>
        <begin position="298"/>
        <end position="305"/>
    </location>
    <ligand>
        <name>ATP</name>
        <dbReference type="ChEBI" id="CHEBI:30616"/>
    </ligand>
</feature>
<feature type="binding site" evidence="7">
    <location>
        <position position="410"/>
    </location>
    <ligand>
        <name>deamido-NAD(+)</name>
        <dbReference type="ChEBI" id="CHEBI:58437"/>
        <note>ligand shared between two neighboring subunits</note>
    </ligand>
</feature>
<dbReference type="PROSITE" id="PS50263">
    <property type="entry name" value="CN_HYDROLASE"/>
    <property type="match status" value="1"/>
</dbReference>
<feature type="binding site" evidence="7">
    <location>
        <position position="182"/>
    </location>
    <ligand>
        <name>L-glutamine</name>
        <dbReference type="ChEBI" id="CHEBI:58359"/>
    </ligand>
</feature>
<dbReference type="InterPro" id="IPR022310">
    <property type="entry name" value="NAD/GMP_synthase"/>
</dbReference>
<dbReference type="GO" id="GO:0004359">
    <property type="term" value="F:glutaminase activity"/>
    <property type="evidence" value="ECO:0007669"/>
    <property type="project" value="InterPro"/>
</dbReference>
<dbReference type="SUPFAM" id="SSF52402">
    <property type="entry name" value="Adenine nucleotide alpha hydrolases-like"/>
    <property type="match status" value="1"/>
</dbReference>
<evidence type="ECO:0000256" key="6">
    <source>
        <dbReference type="ARBA" id="ARBA00023027"/>
    </source>
</evidence>
<evidence type="ECO:0000313" key="12">
    <source>
        <dbReference type="EMBL" id="TWR24515.1"/>
    </source>
</evidence>
<evidence type="ECO:0000256" key="3">
    <source>
        <dbReference type="ARBA" id="ARBA00022598"/>
    </source>
</evidence>
<dbReference type="RefSeq" id="WP_146272762.1">
    <property type="nucleotide sequence ID" value="NZ_VOEI01000006.1"/>
</dbReference>
<feature type="domain" description="CN hydrolase" evidence="11">
    <location>
        <begin position="1"/>
        <end position="252"/>
    </location>
</feature>
<dbReference type="GO" id="GO:0003952">
    <property type="term" value="F:NAD+ synthase (glutamine-hydrolyzing) activity"/>
    <property type="evidence" value="ECO:0007669"/>
    <property type="project" value="UniProtKB-UniRule"/>
</dbReference>
<dbReference type="OrthoDB" id="9803818at2"/>
<evidence type="ECO:0000256" key="2">
    <source>
        <dbReference type="ARBA" id="ARBA00007145"/>
    </source>
</evidence>
<keyword evidence="5 7" id="KW-0067">ATP-binding</keyword>
<dbReference type="GO" id="GO:0008795">
    <property type="term" value="F:NAD+ synthase activity"/>
    <property type="evidence" value="ECO:0007669"/>
    <property type="project" value="UniProtKB-UniRule"/>
</dbReference>
<name>A0A563TYR8_9SPHI</name>
<comment type="pathway">
    <text evidence="1 7 8">Cofactor biosynthesis; NAD(+) biosynthesis; NAD(+) from deamido-NAD(+) (L-Gln route): step 1/1.</text>
</comment>
<comment type="similarity">
    <text evidence="10">Belongs to the NAD synthetase family.</text>
</comment>
<dbReference type="InterPro" id="IPR000132">
    <property type="entry name" value="Nitrilase/CN_hydratase_CS"/>
</dbReference>
<evidence type="ECO:0000256" key="4">
    <source>
        <dbReference type="ARBA" id="ARBA00022741"/>
    </source>
</evidence>
<dbReference type="InterPro" id="IPR036526">
    <property type="entry name" value="C-N_Hydrolase_sf"/>
</dbReference>
<comment type="function">
    <text evidence="7">Catalyzes the ATP-dependent amidation of deamido-NAD to form NAD. Uses L-glutamine as a nitrogen source.</text>
</comment>
<evidence type="ECO:0000256" key="9">
    <source>
        <dbReference type="PROSITE-ProRule" id="PRU10139"/>
    </source>
</evidence>
<dbReference type="GO" id="GO:0005737">
    <property type="term" value="C:cytoplasm"/>
    <property type="evidence" value="ECO:0007669"/>
    <property type="project" value="InterPro"/>
</dbReference>
<comment type="caution">
    <text evidence="7">Lacks conserved residue(s) required for the propagation of feature annotation.</text>
</comment>
<proteinExistence type="inferred from homology"/>
<dbReference type="Pfam" id="PF02540">
    <property type="entry name" value="NAD_synthase"/>
    <property type="match status" value="1"/>
</dbReference>
<dbReference type="InterPro" id="IPR014729">
    <property type="entry name" value="Rossmann-like_a/b/a_fold"/>
</dbReference>
<comment type="similarity">
    <text evidence="2 7 8">In the C-terminal section; belongs to the NAD synthetase family.</text>
</comment>
<evidence type="ECO:0000259" key="11">
    <source>
        <dbReference type="PROSITE" id="PS50263"/>
    </source>
</evidence>
<keyword evidence="6 7" id="KW-0520">NAD</keyword>
<feature type="active site" description="Nucleophile; for glutaminase activity" evidence="7">
    <location>
        <position position="148"/>
    </location>
</feature>
<evidence type="ECO:0000256" key="10">
    <source>
        <dbReference type="RuleBase" id="RU003811"/>
    </source>
</evidence>
<comment type="catalytic activity">
    <reaction evidence="7 8">
        <text>deamido-NAD(+) + L-glutamine + ATP + H2O = L-glutamate + AMP + diphosphate + NAD(+) + H(+)</text>
        <dbReference type="Rhea" id="RHEA:24384"/>
        <dbReference type="ChEBI" id="CHEBI:15377"/>
        <dbReference type="ChEBI" id="CHEBI:15378"/>
        <dbReference type="ChEBI" id="CHEBI:29985"/>
        <dbReference type="ChEBI" id="CHEBI:30616"/>
        <dbReference type="ChEBI" id="CHEBI:33019"/>
        <dbReference type="ChEBI" id="CHEBI:57540"/>
        <dbReference type="ChEBI" id="CHEBI:58359"/>
        <dbReference type="ChEBI" id="CHEBI:58437"/>
        <dbReference type="ChEBI" id="CHEBI:456215"/>
        <dbReference type="EC" id="6.3.5.1"/>
    </reaction>
</comment>
<evidence type="ECO:0000256" key="8">
    <source>
        <dbReference type="PIRNR" id="PIRNR006630"/>
    </source>
</evidence>
<dbReference type="GO" id="GO:0000257">
    <property type="term" value="F:nitrilase activity"/>
    <property type="evidence" value="ECO:0007669"/>
    <property type="project" value="UniProtKB-ARBA"/>
</dbReference>
<dbReference type="InterPro" id="IPR014445">
    <property type="entry name" value="Gln-dep_NAD_synthase"/>
</dbReference>
<dbReference type="CDD" id="cd07570">
    <property type="entry name" value="GAT_Gln-NAD-synth"/>
    <property type="match status" value="1"/>
</dbReference>
<feature type="binding site" evidence="7">
    <location>
        <position position="381"/>
    </location>
    <ligand>
        <name>deamido-NAD(+)</name>
        <dbReference type="ChEBI" id="CHEBI:58437"/>
        <note>ligand shared between two neighboring subunits</note>
    </ligand>
</feature>
<dbReference type="Proteomes" id="UP000318010">
    <property type="component" value="Unassembled WGS sequence"/>
</dbReference>
<comment type="caution">
    <text evidence="12">The sequence shown here is derived from an EMBL/GenBank/DDBJ whole genome shotgun (WGS) entry which is preliminary data.</text>
</comment>
<dbReference type="PIRSF" id="PIRSF006630">
    <property type="entry name" value="NADS_GAT"/>
    <property type="match status" value="1"/>
</dbReference>
<accession>A0A563TYR8</accession>
<reference evidence="12 13" key="1">
    <citation type="submission" date="2019-07" db="EMBL/GenBank/DDBJ databases">
        <authorList>
            <person name="Kim J."/>
        </authorList>
    </citation>
    <scope>NUCLEOTIDE SEQUENCE [LARGE SCALE GENOMIC DNA]</scope>
    <source>
        <strain evidence="12 13">MJ1a</strain>
    </source>
</reference>
<dbReference type="PROSITE" id="PS00920">
    <property type="entry name" value="NITRIL_CHT_1"/>
    <property type="match status" value="1"/>
</dbReference>
<evidence type="ECO:0000256" key="1">
    <source>
        <dbReference type="ARBA" id="ARBA00005188"/>
    </source>
</evidence>
<keyword evidence="4 7" id="KW-0547">Nucleotide-binding</keyword>
<feature type="binding site" evidence="7">
    <location>
        <position position="405"/>
    </location>
    <ligand>
        <name>ATP</name>
        <dbReference type="ChEBI" id="CHEBI:30616"/>
    </ligand>
</feature>
<feature type="binding site" evidence="7">
    <location>
        <position position="118"/>
    </location>
    <ligand>
        <name>L-glutamine</name>
        <dbReference type="ChEBI" id="CHEBI:58359"/>
    </ligand>
</feature>
<evidence type="ECO:0000256" key="5">
    <source>
        <dbReference type="ARBA" id="ARBA00022840"/>
    </source>
</evidence>
<dbReference type="HAMAP" id="MF_02090">
    <property type="entry name" value="NadE_glutamine_dep"/>
    <property type="match status" value="1"/>
</dbReference>
<organism evidence="12 13">
    <name type="scientific">Mucilaginibacter achroorhodeus</name>
    <dbReference type="NCBI Taxonomy" id="2599294"/>
    <lineage>
        <taxon>Bacteria</taxon>
        <taxon>Pseudomonadati</taxon>
        <taxon>Bacteroidota</taxon>
        <taxon>Sphingobacteriia</taxon>
        <taxon>Sphingobacteriales</taxon>
        <taxon>Sphingobacteriaceae</taxon>
        <taxon>Mucilaginibacter</taxon>
    </lineage>
</organism>
<evidence type="ECO:0000313" key="13">
    <source>
        <dbReference type="Proteomes" id="UP000318010"/>
    </source>
</evidence>
<dbReference type="GO" id="GO:0005524">
    <property type="term" value="F:ATP binding"/>
    <property type="evidence" value="ECO:0007669"/>
    <property type="project" value="UniProtKB-UniRule"/>
</dbReference>
<sequence length="549" mass="61393">MKLALAQLNYHIGNFESNTGKIINTIKQAKQNGADLVVFSELCVCGYPARDFLEFKEFIELCDAAAQNIAAECKDIACIIGLPTPNHNPEGKDLNNSAYFIENGEVKAVVNKALLPNYDIFDEYRYFEPSTSFKCIDFKGKRIALTICEDLWNTIENPLYITRPMDELIKQNPDVMINIAASPFAYNHDEERIAILSDNARRYNLPLFYVNHVGAQTELIFDGGSLVFNRAGEAVDEMPYFVEHLAYYDLDDEGDITFEHQTTLKANRDSDIQQIHDGLVLGIKDYFQKSGFKQAILGLSGGIDSAVVCALAAEALGADNVMAVMLPSKFSTDHSLKDAEDLVNNLGCRSEVIAIAKITDAFEEALHPQFKSLPFNIAEENIQSRSRAILLMAMTNKFGYILLNTSNKSEVAVGYGTLYGDMCGGISVIGDVFKTQVFQLARYINREREIIPENTIIKPPSAELRPDQKDTDSLPEYDILDAILSQYVEHRCSSAEIIKQGFDEATVRKVLRLVNIAEHKRYQTPPILRVSPKAFGMGRRMPIVGKYLT</sequence>
<dbReference type="Gene3D" id="3.40.50.620">
    <property type="entry name" value="HUPs"/>
    <property type="match status" value="1"/>
</dbReference>
<dbReference type="NCBIfam" id="TIGR00552">
    <property type="entry name" value="nadE"/>
    <property type="match status" value="1"/>
</dbReference>
<dbReference type="InterPro" id="IPR003010">
    <property type="entry name" value="C-N_Hydrolase"/>
</dbReference>
<feature type="binding site" evidence="7">
    <location>
        <position position="520"/>
    </location>
    <ligand>
        <name>deamido-NAD(+)</name>
        <dbReference type="ChEBI" id="CHEBI:58437"/>
        <note>ligand shared between two neighboring subunits</note>
    </ligand>
</feature>
<dbReference type="Pfam" id="PF00795">
    <property type="entry name" value="CN_hydrolase"/>
    <property type="match status" value="1"/>
</dbReference>
<dbReference type="PANTHER" id="PTHR23090:SF9">
    <property type="entry name" value="GLUTAMINE-DEPENDENT NAD(+) SYNTHETASE"/>
    <property type="match status" value="1"/>
</dbReference>
<dbReference type="EC" id="6.3.5.1" evidence="7 8"/>
<evidence type="ECO:0000256" key="7">
    <source>
        <dbReference type="HAMAP-Rule" id="MF_02090"/>
    </source>
</evidence>
<dbReference type="NCBIfam" id="NF010588">
    <property type="entry name" value="PRK13981.1"/>
    <property type="match status" value="1"/>
</dbReference>
<feature type="active site" description="For glutaminase activity" evidence="7">
    <location>
        <position position="112"/>
    </location>
</feature>